<name>R0KT56_NOSB1</name>
<dbReference type="InterPro" id="IPR027417">
    <property type="entry name" value="P-loop_NTPase"/>
</dbReference>
<dbReference type="GO" id="GO:0042626">
    <property type="term" value="F:ATPase-coupled transmembrane transporter activity"/>
    <property type="evidence" value="ECO:0007669"/>
    <property type="project" value="TreeGrafter"/>
</dbReference>
<dbReference type="GO" id="GO:0016020">
    <property type="term" value="C:membrane"/>
    <property type="evidence" value="ECO:0007669"/>
    <property type="project" value="UniProtKB-SubCell"/>
</dbReference>
<feature type="domain" description="ABC transporter" evidence="8">
    <location>
        <begin position="13"/>
        <end position="250"/>
    </location>
</feature>
<dbReference type="SUPFAM" id="SSF52540">
    <property type="entry name" value="P-loop containing nucleoside triphosphate hydrolases"/>
    <property type="match status" value="1"/>
</dbReference>
<keyword evidence="6" id="KW-1133">Transmembrane helix</keyword>
<dbReference type="InterPro" id="IPR003439">
    <property type="entry name" value="ABC_transporter-like_ATP-bd"/>
</dbReference>
<organism evidence="9 10">
    <name type="scientific">Nosema bombycis (strain CQ1 / CVCC 102059)</name>
    <name type="common">Microsporidian parasite</name>
    <name type="synonym">Pebrine of silkworm</name>
    <dbReference type="NCBI Taxonomy" id="578461"/>
    <lineage>
        <taxon>Eukaryota</taxon>
        <taxon>Fungi</taxon>
        <taxon>Fungi incertae sedis</taxon>
        <taxon>Microsporidia</taxon>
        <taxon>Nosematidae</taxon>
        <taxon>Nosema</taxon>
    </lineage>
</organism>
<evidence type="ECO:0000313" key="10">
    <source>
        <dbReference type="Proteomes" id="UP000016927"/>
    </source>
</evidence>
<dbReference type="GO" id="GO:0016887">
    <property type="term" value="F:ATP hydrolysis activity"/>
    <property type="evidence" value="ECO:0007669"/>
    <property type="project" value="InterPro"/>
</dbReference>
<reference evidence="9 10" key="1">
    <citation type="journal article" date="2013" name="BMC Genomics">
        <title>Comparative genomics of parasitic silkworm microsporidia reveal an association between genome expansion and host adaptation.</title>
        <authorList>
            <person name="Pan G."/>
            <person name="Xu J."/>
            <person name="Li T."/>
            <person name="Xia Q."/>
            <person name="Liu S.L."/>
            <person name="Zhang G."/>
            <person name="Li S."/>
            <person name="Li C."/>
            <person name="Liu H."/>
            <person name="Yang L."/>
            <person name="Liu T."/>
            <person name="Zhang X."/>
            <person name="Wu Z."/>
            <person name="Fan W."/>
            <person name="Dang X."/>
            <person name="Xiang H."/>
            <person name="Tao M."/>
            <person name="Li Y."/>
            <person name="Hu J."/>
            <person name="Li Z."/>
            <person name="Lin L."/>
            <person name="Luo J."/>
            <person name="Geng L."/>
            <person name="Wang L."/>
            <person name="Long M."/>
            <person name="Wan Y."/>
            <person name="He N."/>
            <person name="Zhang Z."/>
            <person name="Lu C."/>
            <person name="Keeling P.J."/>
            <person name="Wang J."/>
            <person name="Xiang Z."/>
            <person name="Zhou Z."/>
        </authorList>
    </citation>
    <scope>NUCLEOTIDE SEQUENCE [LARGE SCALE GENOMIC DNA]</scope>
    <source>
        <strain evidence="10">CQ1 / CVCC 102059</strain>
    </source>
</reference>
<dbReference type="Pfam" id="PF00005">
    <property type="entry name" value="ABC_tran"/>
    <property type="match status" value="1"/>
</dbReference>
<evidence type="ECO:0000256" key="3">
    <source>
        <dbReference type="ARBA" id="ARBA00022692"/>
    </source>
</evidence>
<dbReference type="PANTHER" id="PTHR48041:SF122">
    <property type="entry name" value="ABC TRANSPORTER DOMAIN-CONTAINING PROTEIN"/>
    <property type="match status" value="1"/>
</dbReference>
<dbReference type="GO" id="GO:0005524">
    <property type="term" value="F:ATP binding"/>
    <property type="evidence" value="ECO:0007669"/>
    <property type="project" value="UniProtKB-KW"/>
</dbReference>
<dbReference type="InterPro" id="IPR017871">
    <property type="entry name" value="ABC_transporter-like_CS"/>
</dbReference>
<keyword evidence="10" id="KW-1185">Reference proteome</keyword>
<keyword evidence="2" id="KW-0813">Transport</keyword>
<dbReference type="AlphaFoldDB" id="R0KT56"/>
<evidence type="ECO:0000259" key="8">
    <source>
        <dbReference type="PROSITE" id="PS50893"/>
    </source>
</evidence>
<dbReference type="VEuPathDB" id="MicrosporidiaDB:NBO_77g0002"/>
<evidence type="ECO:0000256" key="6">
    <source>
        <dbReference type="ARBA" id="ARBA00022989"/>
    </source>
</evidence>
<dbReference type="EMBL" id="KB908985">
    <property type="protein sequence ID" value="EOB13392.1"/>
    <property type="molecule type" value="Genomic_DNA"/>
</dbReference>
<dbReference type="OrthoDB" id="2141921at2759"/>
<feature type="non-terminal residue" evidence="9">
    <location>
        <position position="263"/>
    </location>
</feature>
<dbReference type="InterPro" id="IPR003593">
    <property type="entry name" value="AAA+_ATPase"/>
</dbReference>
<dbReference type="SMART" id="SM00382">
    <property type="entry name" value="AAA"/>
    <property type="match status" value="1"/>
</dbReference>
<dbReference type="Gene3D" id="3.40.50.300">
    <property type="entry name" value="P-loop containing nucleotide triphosphate hydrolases"/>
    <property type="match status" value="1"/>
</dbReference>
<dbReference type="STRING" id="578461.R0KT56"/>
<dbReference type="PANTHER" id="PTHR48041">
    <property type="entry name" value="ABC TRANSPORTER G FAMILY MEMBER 28"/>
    <property type="match status" value="1"/>
</dbReference>
<dbReference type="PROSITE" id="PS00211">
    <property type="entry name" value="ABC_TRANSPORTER_1"/>
    <property type="match status" value="1"/>
</dbReference>
<dbReference type="InterPro" id="IPR050352">
    <property type="entry name" value="ABCG_transporters"/>
</dbReference>
<dbReference type="PROSITE" id="PS50893">
    <property type="entry name" value="ABC_TRANSPORTER_2"/>
    <property type="match status" value="1"/>
</dbReference>
<evidence type="ECO:0000256" key="7">
    <source>
        <dbReference type="ARBA" id="ARBA00023136"/>
    </source>
</evidence>
<comment type="subcellular location">
    <subcellularLocation>
        <location evidence="1">Membrane</location>
        <topology evidence="1">Multi-pass membrane protein</topology>
    </subcellularLocation>
</comment>
<dbReference type="HOGENOM" id="CLU_000604_1_10_1"/>
<sequence length="263" mass="30248">MSEKVFEFRDLFLEVKNNDKNIKSNYVRLLDGVSSKFVSGEITAVMGASGSGKSTLFDMLLGRVSSDSKSYGTILYNNQERNAYDWIRKVAYLRQDDIYFEKFTILESIMFDLDFYQPFKSNKEKLNFAEILLKRSSIYEKRNAYISSLSGGERKRAMIARSMCSDPKIIFMDEPTSGLDSHSALTLINFLKDFAKEHDKLVIISVHQPGEALFNLFDNILYLENGTVFYYGKIKDIPEWLVKNNLPKPEGMSLAEFLFELLS</sequence>
<evidence type="ECO:0000256" key="2">
    <source>
        <dbReference type="ARBA" id="ARBA00022448"/>
    </source>
</evidence>
<gene>
    <name evidence="9" type="primary">ABCG1</name>
    <name evidence="9" type="ORF">NBO_77g0002</name>
</gene>
<evidence type="ECO:0000256" key="1">
    <source>
        <dbReference type="ARBA" id="ARBA00004141"/>
    </source>
</evidence>
<keyword evidence="4" id="KW-0547">Nucleotide-binding</keyword>
<protein>
    <submittedName>
        <fullName evidence="9">ATP-binding cassette sub-family G member 1</fullName>
    </submittedName>
</protein>
<dbReference type="OMA" id="DHHTAQG"/>
<keyword evidence="7" id="KW-0472">Membrane</keyword>
<proteinExistence type="predicted"/>
<evidence type="ECO:0000313" key="9">
    <source>
        <dbReference type="EMBL" id="EOB13392.1"/>
    </source>
</evidence>
<evidence type="ECO:0000256" key="4">
    <source>
        <dbReference type="ARBA" id="ARBA00022741"/>
    </source>
</evidence>
<dbReference type="Proteomes" id="UP000016927">
    <property type="component" value="Unassembled WGS sequence"/>
</dbReference>
<evidence type="ECO:0000256" key="5">
    <source>
        <dbReference type="ARBA" id="ARBA00022840"/>
    </source>
</evidence>
<keyword evidence="5 9" id="KW-0067">ATP-binding</keyword>
<accession>R0KT56</accession>
<keyword evidence="3" id="KW-0812">Transmembrane</keyword>